<sequence>MALTATYDGRLARVRLSGTVPGSHTDPATAVVERSTNGIRWTTVRGGQDRNGTAGVDVKVDDYEFVDGVVNRYRVRVVDVATQATVASETATITPTLGGVWIKSVARPFLNRQVIVKDFGDVERPPRAGIFDVVGRSMPVAVSDVRGSRRWTLEVLTETPADAAELDQIMAAGDTMLIHVPAAVDVPGGYVAIDTVNISRPARRSRRRVFVLPCIEVAAPGPDVVGATLTCATVLATYATCADLLAAHPTCADLLELIGDPEDVIVP</sequence>
<accession>A0A2W2ER23</accession>
<evidence type="ECO:0000313" key="2">
    <source>
        <dbReference type="Proteomes" id="UP000248924"/>
    </source>
</evidence>
<keyword evidence="2" id="KW-1185">Reference proteome</keyword>
<comment type="caution">
    <text evidence="1">The sequence shown here is derived from an EMBL/GenBank/DDBJ whole genome shotgun (WGS) entry which is preliminary data.</text>
</comment>
<dbReference type="Proteomes" id="UP000248924">
    <property type="component" value="Unassembled WGS sequence"/>
</dbReference>
<gene>
    <name evidence="1" type="ORF">C1I95_12465</name>
</gene>
<dbReference type="OrthoDB" id="3358333at2"/>
<dbReference type="AlphaFoldDB" id="A0A2W2ER23"/>
<organism evidence="1 2">
    <name type="scientific">Micromonospora craterilacus</name>
    <dbReference type="NCBI Taxonomy" id="1655439"/>
    <lineage>
        <taxon>Bacteria</taxon>
        <taxon>Bacillati</taxon>
        <taxon>Actinomycetota</taxon>
        <taxon>Actinomycetes</taxon>
        <taxon>Micromonosporales</taxon>
        <taxon>Micromonosporaceae</taxon>
        <taxon>Micromonospora</taxon>
    </lineage>
</organism>
<name>A0A2W2ER23_9ACTN</name>
<reference evidence="1 2" key="1">
    <citation type="submission" date="2018-01" db="EMBL/GenBank/DDBJ databases">
        <title>Draft genome sequence of Jishengella sp. NA12.</title>
        <authorList>
            <person name="Sahin N."/>
            <person name="Ay H."/>
            <person name="Saygin H."/>
        </authorList>
    </citation>
    <scope>NUCLEOTIDE SEQUENCE [LARGE SCALE GENOMIC DNA]</scope>
    <source>
        <strain evidence="1 2">NA12</strain>
    </source>
</reference>
<evidence type="ECO:0000313" key="1">
    <source>
        <dbReference type="EMBL" id="PZG18985.1"/>
    </source>
</evidence>
<protein>
    <submittedName>
        <fullName evidence="1">Uncharacterized protein</fullName>
    </submittedName>
</protein>
<dbReference type="RefSeq" id="WP_111213971.1">
    <property type="nucleotide sequence ID" value="NZ_POTY01000063.1"/>
</dbReference>
<dbReference type="EMBL" id="POTY01000063">
    <property type="protein sequence ID" value="PZG18985.1"/>
    <property type="molecule type" value="Genomic_DNA"/>
</dbReference>
<proteinExistence type="predicted"/>